<keyword evidence="6" id="KW-0325">Glycoprotein</keyword>
<feature type="disulfide bond" evidence="7">
    <location>
        <begin position="1765"/>
        <end position="1783"/>
    </location>
</feature>
<evidence type="ECO:0000313" key="12">
    <source>
        <dbReference type="EMBL" id="EDQ85902.1"/>
    </source>
</evidence>
<evidence type="ECO:0000256" key="1">
    <source>
        <dbReference type="ARBA" id="ARBA00004370"/>
    </source>
</evidence>
<feature type="domain" description="TNFR-Cys" evidence="11">
    <location>
        <begin position="1740"/>
        <end position="1783"/>
    </location>
</feature>
<accession>A9V9B5</accession>
<dbReference type="InterPro" id="IPR033803">
    <property type="entry name" value="CBD-like_Golvesin-Xly"/>
</dbReference>
<evidence type="ECO:0000256" key="9">
    <source>
        <dbReference type="SAM" id="Phobius"/>
    </source>
</evidence>
<dbReference type="RefSeq" id="XP_001749381.1">
    <property type="nucleotide sequence ID" value="XM_001749329.1"/>
</dbReference>
<dbReference type="Proteomes" id="UP000001357">
    <property type="component" value="Unassembled WGS sequence"/>
</dbReference>
<dbReference type="Gene3D" id="2.60.120.260">
    <property type="entry name" value="Galactose-binding domain-like"/>
    <property type="match status" value="1"/>
</dbReference>
<dbReference type="PANTHER" id="PTHR46330:SF6">
    <property type="entry name" value="HEMATOPOIETIC DEATH RECEPTOR-RELATED"/>
    <property type="match status" value="1"/>
</dbReference>
<dbReference type="EMBL" id="CH991570">
    <property type="protein sequence ID" value="EDQ85902.1"/>
    <property type="molecule type" value="Genomic_DNA"/>
</dbReference>
<dbReference type="GO" id="GO:0016020">
    <property type="term" value="C:membrane"/>
    <property type="evidence" value="ECO:0007669"/>
    <property type="project" value="UniProtKB-SubCell"/>
</dbReference>
<dbReference type="InterPro" id="IPR001368">
    <property type="entry name" value="TNFR/NGFR_Cys_rich_reg"/>
</dbReference>
<feature type="repeat" description="TNFR-Cys" evidence="7">
    <location>
        <begin position="1740"/>
        <end position="1783"/>
    </location>
</feature>
<keyword evidence="3 9" id="KW-0472">Membrane</keyword>
<sequence length="2241" mass="240110">MAAAARGGMRRSPMPLQMCLLLALAGLICLSITRADNPTIGGVSVWERVLELENADDEEDIVLVGSWDTSSVPGYSNTCQYATGAAGNGDASATFYVRVPDPDYYEVLLSYCSHINRSPEIEVIIAPGLVSADTYFNESYTFIVNQSAPEQEGHQIRLQSRYINEGALTVIVRHKDPNYRKGTLSLDAIRVRQGILVDSQESEVELYDLVGRQDAVNATFNMPIDEVGYYGVYFDNFHSGNTLSPNVPVQVSTAGSWVFVGSFRMSPANNKVVVFGSGTSKAVVLDACYLLHHEILDTESTGVTVSGSWRSSSAIDGYVGVDYLVVQGSNDDDAFVEYPFQVAKDGLYTLEATYRGGLESDTTDDRSSRIQVMTTSAFGAQLSVFMDQTTSLNGWEYKTLGYFSLPEGTTRVRVRAKNTGSLYTVADAMRLSPIESFTIDSSNSEQLSFFGSKTVSDRTMEAIGGDFLIFSKDENPSAAVRATLPTLRGFAIMDLYLRFPPYATACTNASISVYQYTNDPNPRTMYIDQSTQTNAWIDIGHVLSGPSAASVRLVCLGTGSLIFDGLMFRFKQMVPTLALDNEEGLPNVINGPGFIFSNANTPYDGFGYSYTRQQTSARYMFTAPVAGTYALYHRYTLSPNRGTNVAITLADSQGGSQTGIVDQTAGTGFTRVMTADVPAGGVNVTLYNDPSLSRYTIADSMYLVLISESCDGLNFERDPRDLVVPRCLPLDTCKPGSFLSGADLCEYCAEGYYTATENQTECQRHTVCAAGESEQVAPTRTSDRECASCADGSFNTDGQGSCQPCAVSCPASQYIDSPCVPTSNITCADCGSCVIGQFIAKPCGADSNTVCGFCDGVTNFSSTFNADSCTKTTPCPAGNYITVPATPTSDLTCVACSRYEVDDDENPTTPCVYALVAQVPQYIQTIADAATQIASGTFTATGDYCQSSSDVNAAVDFYFDLEEDNHYQLLMSYCEGDMNSKNVTVQVFAPSQPNDRRLTASIDETIVPMANLVQLDPDNSIGSVPVNYLYLPKGPIRVRVSSTSINLSVHAIILRSGIIIDSEDATQASFLGSSASDFTFSSFSPGFVGTGYYVHSHDDPSGPDVGVVFRPSLPRAGQFTLRMSNPSLGTNLDTLTITVHHRDGRTIVPWLQGAHAGTWFIVGTFVLDPGCNITATTEGGGLMVIDAMWLEELVQMDSEEDSAIFVGEWQTSTSRSGYLGSNYHYVRGSAAQVGYHAVTYPMRVVIPGLYQLQMSWRGEPDDAITRARNTPVVLTTKESELILSVDQNEYLDEGAFRGLAFVELEEGVLNVTINNVGAHRIYTSDISVVIADAVRLVPHDAIVLRAGDATSFYPSSAWTTGSTAGVFGASTRVSSSTNAKVTFTVPKTAGLIEYEVYTVFQPSSSLSTVVSTALMSSFSAVPVTATLNQRTGTATYRSLGRQIFGYNEGTITLESSGGDILIDTLVLVPRAVVPAELVDFEYSARVEQNGLWLISRSISGFNGGFYAHDNRTMQGTKSITYNFDVSHDGLYSLRASAPRGDLNYERNTRAALLVTNNGQTVYSGIYNTSTGYDMTELTQLNLTRGVLRVIITNSGDAGRYTVVDAFALTMIAETCDLVNTVPASDTSFLVPRCVDQQPCPAGHFRADPLSACEPCGAMQFVGTTNASECQDWQDCGFGSYISVEGTSTTDRVCATCADGYFTDEINLGLCKTCSSSCPSGSHIDAACTIYGDVTCEPDTNCSAGHYLAVQGDGVVDNTCLPCQDCPAGTAVTVECTLLTNRKCRACDPLLEYSTSINSEYCRNNVLSSCQVGSELTAAPNATFAGTCRQCDAGTTDHDADVTTPCQACSAGFFKEAGGRGNCTQCFEGQADTDSNPATPCVRCADLGRYQDVAGQTKCLVPTVCGAGQEQVAPATGVSDTEGYFKSRADQVTDVSVCQAVSTCGQGYFEAAVPTTTSDRLCTQASIAPLYLAVPSVFAQLMPEDLEDIVYQSILSSNFSVETALEVGLQTRARRATASVLRSFNVYFRSNSSAVAFGNFLTDQGLLIIFPDNSTSMASAVPIVTTTTRAATAATEPGTTANAGSSAVKSSSNNNVAVIAVAAALGVVVLVVVVVLVMRQRRKKARKTAEARSVIAFENPTYAVNDQEEKFNPIYDNDTVGLEDPGYMEPPAHASPGDFDAFEGDAGEEGGYLDLEGANQGGAADNGYLKSDELEAGMGFGTEETAHDESGYLDFGEDNNQH</sequence>
<keyword evidence="10" id="KW-0732">Signal</keyword>
<feature type="disulfide bond" evidence="7">
    <location>
        <begin position="1762"/>
        <end position="1775"/>
    </location>
</feature>
<evidence type="ECO:0000256" key="2">
    <source>
        <dbReference type="ARBA" id="ARBA00022737"/>
    </source>
</evidence>
<protein>
    <recommendedName>
        <fullName evidence="11">TNFR-Cys domain-containing protein</fullName>
    </recommendedName>
</protein>
<feature type="region of interest" description="Disordered" evidence="8">
    <location>
        <begin position="2189"/>
        <end position="2241"/>
    </location>
</feature>
<dbReference type="GeneID" id="5894530"/>
<dbReference type="InterPro" id="IPR052491">
    <property type="entry name" value="TNFRSF10"/>
</dbReference>
<feature type="signal peptide" evidence="10">
    <location>
        <begin position="1"/>
        <end position="35"/>
    </location>
</feature>
<keyword evidence="13" id="KW-1185">Reference proteome</keyword>
<dbReference type="InParanoid" id="A9V9B5"/>
<dbReference type="SUPFAM" id="SSF57184">
    <property type="entry name" value="Growth factor receptor domain"/>
    <property type="match status" value="1"/>
</dbReference>
<evidence type="ECO:0000313" key="13">
    <source>
        <dbReference type="Proteomes" id="UP000001357"/>
    </source>
</evidence>
<reference evidence="12 13" key="1">
    <citation type="journal article" date="2008" name="Nature">
        <title>The genome of the choanoflagellate Monosiga brevicollis and the origin of metazoans.</title>
        <authorList>
            <consortium name="JGI Sequencing"/>
            <person name="King N."/>
            <person name="Westbrook M.J."/>
            <person name="Young S.L."/>
            <person name="Kuo A."/>
            <person name="Abedin M."/>
            <person name="Chapman J."/>
            <person name="Fairclough S."/>
            <person name="Hellsten U."/>
            <person name="Isogai Y."/>
            <person name="Letunic I."/>
            <person name="Marr M."/>
            <person name="Pincus D."/>
            <person name="Putnam N."/>
            <person name="Rokas A."/>
            <person name="Wright K.J."/>
            <person name="Zuzow R."/>
            <person name="Dirks W."/>
            <person name="Good M."/>
            <person name="Goodstein D."/>
            <person name="Lemons D."/>
            <person name="Li W."/>
            <person name="Lyons J.B."/>
            <person name="Morris A."/>
            <person name="Nichols S."/>
            <person name="Richter D.J."/>
            <person name="Salamov A."/>
            <person name="Bork P."/>
            <person name="Lim W.A."/>
            <person name="Manning G."/>
            <person name="Miller W.T."/>
            <person name="McGinnis W."/>
            <person name="Shapiro H."/>
            <person name="Tjian R."/>
            <person name="Grigoriev I.V."/>
            <person name="Rokhsar D."/>
        </authorList>
    </citation>
    <scope>NUCLEOTIDE SEQUENCE [LARGE SCALE GENOMIC DNA]</scope>
    <source>
        <strain evidence="13">MX1 / ATCC 50154</strain>
    </source>
</reference>
<name>A9V9B5_MONBE</name>
<evidence type="ECO:0000256" key="8">
    <source>
        <dbReference type="SAM" id="MobiDB-lite"/>
    </source>
</evidence>
<dbReference type="PROSITE" id="PS50050">
    <property type="entry name" value="TNFR_NGFR_2"/>
    <property type="match status" value="3"/>
</dbReference>
<proteinExistence type="predicted"/>
<keyword evidence="4 7" id="KW-1015">Disulfide bond</keyword>
<keyword evidence="9" id="KW-0812">Transmembrane</keyword>
<dbReference type="Gene3D" id="2.10.50.10">
    <property type="entry name" value="Tumor Necrosis Factor Receptor, subunit A, domain 2"/>
    <property type="match status" value="4"/>
</dbReference>
<dbReference type="KEGG" id="mbr:MONBRDRAFT_34072"/>
<evidence type="ECO:0000256" key="3">
    <source>
        <dbReference type="ARBA" id="ARBA00023136"/>
    </source>
</evidence>
<evidence type="ECO:0000256" key="10">
    <source>
        <dbReference type="SAM" id="SignalP"/>
    </source>
</evidence>
<feature type="repeat" description="TNFR-Cys" evidence="7">
    <location>
        <begin position="808"/>
        <end position="851"/>
    </location>
</feature>
<feature type="disulfide bond" evidence="7">
    <location>
        <begin position="830"/>
        <end position="843"/>
    </location>
</feature>
<keyword evidence="9" id="KW-1133">Transmembrane helix</keyword>
<feature type="transmembrane region" description="Helical" evidence="9">
    <location>
        <begin position="2095"/>
        <end position="2117"/>
    </location>
</feature>
<evidence type="ECO:0000259" key="11">
    <source>
        <dbReference type="PROSITE" id="PS50050"/>
    </source>
</evidence>
<dbReference type="Pfam" id="PF25275">
    <property type="entry name" value="Golvesin_C"/>
    <property type="match status" value="3"/>
</dbReference>
<evidence type="ECO:0000256" key="6">
    <source>
        <dbReference type="ARBA" id="ARBA00023180"/>
    </source>
</evidence>
<organism evidence="12 13">
    <name type="scientific">Monosiga brevicollis</name>
    <name type="common">Choanoflagellate</name>
    <dbReference type="NCBI Taxonomy" id="81824"/>
    <lineage>
        <taxon>Eukaryota</taxon>
        <taxon>Choanoflagellata</taxon>
        <taxon>Craspedida</taxon>
        <taxon>Salpingoecidae</taxon>
        <taxon>Monosiga</taxon>
    </lineage>
</organism>
<evidence type="ECO:0000256" key="7">
    <source>
        <dbReference type="PROSITE-ProRule" id="PRU00206"/>
    </source>
</evidence>
<feature type="chain" id="PRO_5002745274" description="TNFR-Cys domain-containing protein" evidence="10">
    <location>
        <begin position="36"/>
        <end position="2241"/>
    </location>
</feature>
<dbReference type="SMART" id="SM00208">
    <property type="entry name" value="TNFR"/>
    <property type="match status" value="7"/>
</dbReference>
<comment type="caution">
    <text evidence="7">Lacks conserved residue(s) required for the propagation of feature annotation.</text>
</comment>
<gene>
    <name evidence="12" type="ORF">MONBRDRAFT_34072</name>
</gene>
<evidence type="ECO:0000256" key="5">
    <source>
        <dbReference type="ARBA" id="ARBA00023170"/>
    </source>
</evidence>
<evidence type="ECO:0000256" key="4">
    <source>
        <dbReference type="ARBA" id="ARBA00023157"/>
    </source>
</evidence>
<dbReference type="SMART" id="SM01411">
    <property type="entry name" value="Ephrin_rec_like"/>
    <property type="match status" value="6"/>
</dbReference>
<dbReference type="SUPFAM" id="SSF57586">
    <property type="entry name" value="TNF receptor-like"/>
    <property type="match status" value="1"/>
</dbReference>
<keyword evidence="5" id="KW-0675">Receptor</keyword>
<feature type="repeat" description="TNFR-Cys" evidence="7">
    <location>
        <begin position="1695"/>
        <end position="1735"/>
    </location>
</feature>
<dbReference type="PANTHER" id="PTHR46330">
    <property type="entry name" value="TUMOR NECROSIS FACTOR RECEPTOR SUPERFAMILY MEMBER 10B"/>
    <property type="match status" value="1"/>
</dbReference>
<feature type="disulfide bond" evidence="7">
    <location>
        <begin position="833"/>
        <end position="851"/>
    </location>
</feature>
<feature type="disulfide bond" evidence="7">
    <location>
        <begin position="1717"/>
        <end position="1735"/>
    </location>
</feature>
<feature type="domain" description="TNFR-Cys" evidence="11">
    <location>
        <begin position="808"/>
        <end position="851"/>
    </location>
</feature>
<feature type="domain" description="TNFR-Cys" evidence="11">
    <location>
        <begin position="1695"/>
        <end position="1735"/>
    </location>
</feature>
<comment type="subcellular location">
    <subcellularLocation>
        <location evidence="1">Membrane</location>
    </subcellularLocation>
</comment>
<keyword evidence="2" id="KW-0677">Repeat</keyword>
<dbReference type="InterPro" id="IPR009030">
    <property type="entry name" value="Growth_fac_rcpt_cys_sf"/>
</dbReference>
<dbReference type="Pfam" id="PF00020">
    <property type="entry name" value="TNFR_c6"/>
    <property type="match status" value="3"/>
</dbReference>